<dbReference type="KEGG" id="slac:SKTS_22290"/>
<evidence type="ECO:0000313" key="2">
    <source>
        <dbReference type="EMBL" id="BCB27343.1"/>
    </source>
</evidence>
<dbReference type="SUPFAM" id="SSF55486">
    <property type="entry name" value="Metalloproteases ('zincins'), catalytic domain"/>
    <property type="match status" value="1"/>
</dbReference>
<dbReference type="AlphaFoldDB" id="A0A6F8VBX6"/>
<dbReference type="GO" id="GO:0005737">
    <property type="term" value="C:cytoplasm"/>
    <property type="evidence" value="ECO:0007669"/>
    <property type="project" value="TreeGrafter"/>
</dbReference>
<dbReference type="PANTHER" id="PTHR11533:SF174">
    <property type="entry name" value="PUROMYCIN-SENSITIVE AMINOPEPTIDASE-RELATED"/>
    <property type="match status" value="1"/>
</dbReference>
<dbReference type="GO" id="GO:0070006">
    <property type="term" value="F:metalloaminopeptidase activity"/>
    <property type="evidence" value="ECO:0007669"/>
    <property type="project" value="TreeGrafter"/>
</dbReference>
<dbReference type="GO" id="GO:0042277">
    <property type="term" value="F:peptide binding"/>
    <property type="evidence" value="ECO:0007669"/>
    <property type="project" value="TreeGrafter"/>
</dbReference>
<dbReference type="GO" id="GO:0016020">
    <property type="term" value="C:membrane"/>
    <property type="evidence" value="ECO:0007669"/>
    <property type="project" value="TreeGrafter"/>
</dbReference>
<dbReference type="InterPro" id="IPR014782">
    <property type="entry name" value="Peptidase_M1_dom"/>
</dbReference>
<dbReference type="GO" id="GO:0005615">
    <property type="term" value="C:extracellular space"/>
    <property type="evidence" value="ECO:0007669"/>
    <property type="project" value="TreeGrafter"/>
</dbReference>
<dbReference type="GO" id="GO:0008270">
    <property type="term" value="F:zinc ion binding"/>
    <property type="evidence" value="ECO:0007669"/>
    <property type="project" value="InterPro"/>
</dbReference>
<dbReference type="Gene3D" id="1.10.390.10">
    <property type="entry name" value="Neutral Protease Domain 2"/>
    <property type="match status" value="1"/>
</dbReference>
<dbReference type="Pfam" id="PF01433">
    <property type="entry name" value="Peptidase_M1"/>
    <property type="match status" value="1"/>
</dbReference>
<dbReference type="InterPro" id="IPR027268">
    <property type="entry name" value="Peptidase_M4/M1_CTD_sf"/>
</dbReference>
<name>A0A6F8VBX6_9PROT</name>
<reference evidence="3" key="1">
    <citation type="submission" date="2020-03" db="EMBL/GenBank/DDBJ databases">
        <title>Complete genome sequence of sulfur-oxidizing bacterium skT11.</title>
        <authorList>
            <person name="Kanda M."/>
            <person name="Kojima H."/>
            <person name="Fukui M."/>
        </authorList>
    </citation>
    <scope>NUCLEOTIDE SEQUENCE [LARGE SCALE GENOMIC DNA]</scope>
    <source>
        <strain evidence="3">skT11</strain>
    </source>
</reference>
<dbReference type="PANTHER" id="PTHR11533">
    <property type="entry name" value="PROTEASE M1 ZINC METALLOPROTEASE"/>
    <property type="match status" value="1"/>
</dbReference>
<sequence length="689" mass="76335">MSRMGTTMPEPGAPSIVLRRLLVLLCLLVAPAVSAASAEYRLAVAFDLPGGRVLGEAEIMPVRPARMTIPRGDLVWKAVEVDGKAISLPQADQGTLNLSVHRRVRIRYEATFPLEGAEQISPSGIVLSGEWYPVVPGTFRYRLTAQLPAGWEAVSEADRIRRRVLAGGMEFRFDFPHRLPHAEGISLVASDRFVVKRGRYRDIDLYAYFLPEDAAHAERFLAKAAEYLQRFERLLGPYPYRRFSMVEHAPAGAHSLAGYIVLGRDEIRAERWEDTALDHEIAHQWFGNSVFTDYSSGNWNEGLALYVADYLSAEAAGEGWKCRRRMLAGYGNNISRGKAYPLAKFEEKGDRASKFIGYAKAGMVFHMLRRELGDARFFAGLKRFVAENRFRVASWKEVERAFAPQDDPSLAPFFAQWLQRADMPMLTLSGVRAVAVAEGFELEFTLGQSTPPYRLNVPINIRFADGSSARQTIRLGKAALTVRKPFAVRPVEVVVDEGFDLFRTLAEAEYPPTIERLLTRETIGIVADAQGTGLYAPLVESLAGLQGRVMKRQIGDTASRFAGPEFFGGRGRQQPAHRPWQALNPAAMADESAARPDAIIVLGNDNPAAARLFPENVSPQADFVVHVASHPHDPRRLVALVHADSEEAVRAAVQALPNLWCLTVVAMKSGRAIVREEADVPRGLRAKVL</sequence>
<dbReference type="GO" id="GO:0043171">
    <property type="term" value="P:peptide catabolic process"/>
    <property type="evidence" value="ECO:0007669"/>
    <property type="project" value="TreeGrafter"/>
</dbReference>
<protein>
    <submittedName>
        <fullName evidence="2">Peptidase M1</fullName>
    </submittedName>
</protein>
<dbReference type="EMBL" id="AP022853">
    <property type="protein sequence ID" value="BCB27343.1"/>
    <property type="molecule type" value="Genomic_DNA"/>
</dbReference>
<feature type="domain" description="Peptidase M1 membrane alanine aminopeptidase" evidence="1">
    <location>
        <begin position="274"/>
        <end position="417"/>
    </location>
</feature>
<dbReference type="Proteomes" id="UP000502260">
    <property type="component" value="Chromosome"/>
</dbReference>
<proteinExistence type="predicted"/>
<organism evidence="2 3">
    <name type="scientific">Sulfurimicrobium lacus</name>
    <dbReference type="NCBI Taxonomy" id="2715678"/>
    <lineage>
        <taxon>Bacteria</taxon>
        <taxon>Pseudomonadati</taxon>
        <taxon>Pseudomonadota</taxon>
        <taxon>Betaproteobacteria</taxon>
        <taxon>Nitrosomonadales</taxon>
        <taxon>Sulfuricellaceae</taxon>
        <taxon>Sulfurimicrobium</taxon>
    </lineage>
</organism>
<evidence type="ECO:0000313" key="3">
    <source>
        <dbReference type="Proteomes" id="UP000502260"/>
    </source>
</evidence>
<keyword evidence="3" id="KW-1185">Reference proteome</keyword>
<evidence type="ECO:0000259" key="1">
    <source>
        <dbReference type="Pfam" id="PF01433"/>
    </source>
</evidence>
<dbReference type="InterPro" id="IPR050344">
    <property type="entry name" value="Peptidase_M1_aminopeptidases"/>
</dbReference>
<gene>
    <name evidence="2" type="ORF">SKTS_22290</name>
</gene>
<accession>A0A6F8VBX6</accession>